<keyword evidence="3" id="KW-1185">Reference proteome</keyword>
<dbReference type="RefSeq" id="WP_206678770.1">
    <property type="nucleotide sequence ID" value="NZ_WTPX01000146.1"/>
</dbReference>
<accession>A0ABX1VHL8</accession>
<proteinExistence type="predicted"/>
<dbReference type="Gene3D" id="1.10.1660.10">
    <property type="match status" value="1"/>
</dbReference>
<protein>
    <recommendedName>
        <fullName evidence="1">Helix-turn-helix domain-containing protein</fullName>
    </recommendedName>
</protein>
<evidence type="ECO:0000259" key="1">
    <source>
        <dbReference type="Pfam" id="PF12728"/>
    </source>
</evidence>
<evidence type="ECO:0000313" key="3">
    <source>
        <dbReference type="Proteomes" id="UP000609651"/>
    </source>
</evidence>
<dbReference type="Proteomes" id="UP000609651">
    <property type="component" value="Unassembled WGS sequence"/>
</dbReference>
<dbReference type="EMBL" id="WTPX01000146">
    <property type="protein sequence ID" value="NNJ27375.1"/>
    <property type="molecule type" value="Genomic_DNA"/>
</dbReference>
<dbReference type="InterPro" id="IPR009061">
    <property type="entry name" value="DNA-bd_dom_put_sf"/>
</dbReference>
<feature type="domain" description="Helix-turn-helix" evidence="1">
    <location>
        <begin position="17"/>
        <end position="67"/>
    </location>
</feature>
<dbReference type="NCBIfam" id="TIGR01764">
    <property type="entry name" value="excise"/>
    <property type="match status" value="1"/>
</dbReference>
<dbReference type="SUPFAM" id="SSF46955">
    <property type="entry name" value="Putative DNA-binding domain"/>
    <property type="match status" value="1"/>
</dbReference>
<dbReference type="Gene3D" id="3.40.50.280">
    <property type="entry name" value="Cobalamin-binding domain"/>
    <property type="match status" value="1"/>
</dbReference>
<reference evidence="2 3" key="1">
    <citation type="journal article" date="2020" name="Syst. Appl. Microbiol.">
        <title>Alienimonas chondri sp. nov., a novel planctomycete isolated from the biofilm of the red alga Chondrus crispus.</title>
        <authorList>
            <person name="Vitorino I."/>
            <person name="Albuquerque L."/>
            <person name="Wiegand S."/>
            <person name="Kallscheuer N."/>
            <person name="da Costa M.S."/>
            <person name="Lobo-da-Cunha A."/>
            <person name="Jogler C."/>
            <person name="Lage O.M."/>
        </authorList>
    </citation>
    <scope>NUCLEOTIDE SEQUENCE [LARGE SCALE GENOMIC DNA]</scope>
    <source>
        <strain evidence="2 3">LzC2</strain>
    </source>
</reference>
<name>A0ABX1VHL8_9PLAN</name>
<comment type="caution">
    <text evidence="2">The sequence shown here is derived from an EMBL/GenBank/DDBJ whole genome shotgun (WGS) entry which is preliminary data.</text>
</comment>
<organism evidence="2 3">
    <name type="scientific">Alienimonas chondri</name>
    <dbReference type="NCBI Taxonomy" id="2681879"/>
    <lineage>
        <taxon>Bacteria</taxon>
        <taxon>Pseudomonadati</taxon>
        <taxon>Planctomycetota</taxon>
        <taxon>Planctomycetia</taxon>
        <taxon>Planctomycetales</taxon>
        <taxon>Planctomycetaceae</taxon>
        <taxon>Alienimonas</taxon>
    </lineage>
</organism>
<gene>
    <name evidence="2" type="ORF">LzC2_34770</name>
</gene>
<sequence>MSSLLSSDRPPGSVRELLSPKQVAAAAGVSESTVKRLVDDGALKAEKTAGGHRRIRLCDALAWVRSRGCGKLNPEALAGAVPALEGAAGIDLCDRKAVLARYAEALEAGEETVTTGIAVALFVAGAKLPVALEEPVFGRFAELRARCDHPSRECSVLHRALANSIAAAGRLRDLICEGADHSPSADRLSADRPSAGNPSAPNVTLADVGYEVDSLPVHLAATVAAAAGCNVTNLGAGVPAEVLSGTIERLRPRYLWLSANGAGRADEAEVAAAFAAVKTACQADDVTLLTHGDAVPPAVLSERGVRQIDSLSALADLLSP</sequence>
<evidence type="ECO:0000313" key="2">
    <source>
        <dbReference type="EMBL" id="NNJ27375.1"/>
    </source>
</evidence>
<dbReference type="Pfam" id="PF12728">
    <property type="entry name" value="HTH_17"/>
    <property type="match status" value="1"/>
</dbReference>
<dbReference type="InterPro" id="IPR041657">
    <property type="entry name" value="HTH_17"/>
</dbReference>
<dbReference type="InterPro" id="IPR010093">
    <property type="entry name" value="SinI_DNA-bd"/>
</dbReference>